<dbReference type="CDD" id="cd01346">
    <property type="entry name" value="Maltoporin-like"/>
    <property type="match status" value="1"/>
</dbReference>
<evidence type="ECO:0000256" key="2">
    <source>
        <dbReference type="ARBA" id="ARBA00007055"/>
    </source>
</evidence>
<dbReference type="eggNOG" id="COG4580">
    <property type="taxonomic scope" value="Bacteria"/>
</dbReference>
<keyword evidence="5" id="KW-0812">Transmembrane</keyword>
<dbReference type="GO" id="GO:0046930">
    <property type="term" value="C:pore complex"/>
    <property type="evidence" value="ECO:0007669"/>
    <property type="project" value="UniProtKB-KW"/>
</dbReference>
<dbReference type="OrthoDB" id="106611at2"/>
<name>C1DMX8_AZOVD</name>
<dbReference type="EMBL" id="CP001157">
    <property type="protein sequence ID" value="ACO77158.1"/>
    <property type="molecule type" value="Genomic_DNA"/>
</dbReference>
<dbReference type="InterPro" id="IPR050286">
    <property type="entry name" value="G_neg_Bact_CarbUptk_Porin"/>
</dbReference>
<dbReference type="EnsemblBacteria" id="ACO77158">
    <property type="protein sequence ID" value="ACO77158"/>
    <property type="gene ID" value="Avin_09190"/>
</dbReference>
<dbReference type="Proteomes" id="UP000002424">
    <property type="component" value="Chromosome"/>
</dbReference>
<dbReference type="SUPFAM" id="SSF56935">
    <property type="entry name" value="Porins"/>
    <property type="match status" value="1"/>
</dbReference>
<comment type="subcellular location">
    <subcellularLocation>
        <location evidence="1">Cell outer membrane</location>
        <topology evidence="1">Multi-pass membrane protein</topology>
    </subcellularLocation>
</comment>
<keyword evidence="10" id="KW-0732">Signal</keyword>
<feature type="chain" id="PRO_5002906444" evidence="10">
    <location>
        <begin position="30"/>
        <end position="411"/>
    </location>
</feature>
<dbReference type="PANTHER" id="PTHR38762:SF1">
    <property type="entry name" value="CRYPTIC OUTER MEMBRANE PORIN BGLH-RELATED"/>
    <property type="match status" value="1"/>
</dbReference>
<dbReference type="GeneID" id="88184288"/>
<dbReference type="GO" id="GO:0015144">
    <property type="term" value="F:carbohydrate transmembrane transporter activity"/>
    <property type="evidence" value="ECO:0007669"/>
    <property type="project" value="TreeGrafter"/>
</dbReference>
<protein>
    <submittedName>
        <fullName evidence="11">LamB type porin</fullName>
    </submittedName>
</protein>
<dbReference type="InterPro" id="IPR036998">
    <property type="entry name" value="Porin_LamB_sf"/>
</dbReference>
<keyword evidence="12" id="KW-1185">Reference proteome</keyword>
<evidence type="ECO:0000256" key="7">
    <source>
        <dbReference type="ARBA" id="ARBA00023114"/>
    </source>
</evidence>
<evidence type="ECO:0000313" key="11">
    <source>
        <dbReference type="EMBL" id="ACO77158.1"/>
    </source>
</evidence>
<keyword evidence="3" id="KW-0813">Transport</keyword>
<sequence length="411" mass="46020">MKRIPTTRTIRNLLLSGAACLALPFSAAALDFSGYYRDGFGGSAEGGTQACFKLPGAQSKFRLGNECEQYIELALRQDVLEFDDGSTLGVFGMAQLYNEYGHSLKFSDEHGYSRLSQWYAEWKDMPVLNGGNFWLGRRWYNRNDIHISDFWYWNQSATGFGFDEVPIGDLEYSYVFSRKDGQDQDPYVNRHDITVGGFEPNPGGELKVGVSYIQKPDSRDARSGWSTTVQHKQKGFLGEGNSNTLALQFGRGSGTGLSYTGDTTLNSTDKSWRLIEIFDWETGPRFSGEFSVLYQKDVRSDGGSQRWLSVGMRPVFGINDQFKVSVELGRDQVKAPGGTRKLTKFTVTPTWSPSGPGFWKRPELRVFYTYAAWNEAAQRAADPGSTLSETGTFGSDRNGATFGVQVEHWWK</sequence>
<dbReference type="AlphaFoldDB" id="C1DMX8"/>
<proteinExistence type="inferred from homology"/>
<dbReference type="STRING" id="322710.Avin_09190"/>
<evidence type="ECO:0000256" key="5">
    <source>
        <dbReference type="ARBA" id="ARBA00022692"/>
    </source>
</evidence>
<evidence type="ECO:0000256" key="1">
    <source>
        <dbReference type="ARBA" id="ARBA00004571"/>
    </source>
</evidence>
<evidence type="ECO:0000256" key="9">
    <source>
        <dbReference type="ARBA" id="ARBA00023237"/>
    </source>
</evidence>
<reference evidence="11 12" key="1">
    <citation type="journal article" date="2009" name="J. Bacteriol.">
        <title>Genome sequence of Azotobacter vinelandii, an obligate aerobe specialized to support diverse anaerobic metabolic processes.</title>
        <authorList>
            <person name="Setubal J.C."/>
            <person name="dos Santos P."/>
            <person name="Goldman B.S."/>
            <person name="Ertesvag H."/>
            <person name="Espin G."/>
            <person name="Rubio L.M."/>
            <person name="Valla S."/>
            <person name="Almeida N.F."/>
            <person name="Balasubramanian D."/>
            <person name="Cromes L."/>
            <person name="Curatti L."/>
            <person name="Du Z."/>
            <person name="Godsy E."/>
            <person name="Goodner B."/>
            <person name="Hellner-Burris K."/>
            <person name="Hernandez J.A."/>
            <person name="Houmiel K."/>
            <person name="Imperial J."/>
            <person name="Kennedy C."/>
            <person name="Larson T.J."/>
            <person name="Latreille P."/>
            <person name="Ligon L.S."/>
            <person name="Lu J."/>
            <person name="Maerk M."/>
            <person name="Miller N.M."/>
            <person name="Norton S."/>
            <person name="O'Carroll I.P."/>
            <person name="Paulsen I."/>
            <person name="Raulfs E.C."/>
            <person name="Roemer R."/>
            <person name="Rosser J."/>
            <person name="Segura D."/>
            <person name="Slater S."/>
            <person name="Stricklin S.L."/>
            <person name="Studholme D.J."/>
            <person name="Sun J."/>
            <person name="Viana C.J."/>
            <person name="Wallin E."/>
            <person name="Wang B."/>
            <person name="Wheeler C."/>
            <person name="Zhu H."/>
            <person name="Dean D.R."/>
            <person name="Dixon R."/>
            <person name="Wood D."/>
        </authorList>
    </citation>
    <scope>NUCLEOTIDE SEQUENCE [LARGE SCALE GENOMIC DNA]</scope>
    <source>
        <strain evidence="12">DJ / ATCC BAA-1303</strain>
    </source>
</reference>
<dbReference type="RefSeq" id="WP_012699583.1">
    <property type="nucleotide sequence ID" value="NC_012560.1"/>
</dbReference>
<dbReference type="Pfam" id="PF02264">
    <property type="entry name" value="LamB"/>
    <property type="match status" value="1"/>
</dbReference>
<keyword evidence="6" id="KW-0406">Ion transport</keyword>
<keyword evidence="4" id="KW-1134">Transmembrane beta strand</keyword>
<dbReference type="GO" id="GO:0006811">
    <property type="term" value="P:monoatomic ion transport"/>
    <property type="evidence" value="ECO:0007669"/>
    <property type="project" value="UniProtKB-KW"/>
</dbReference>
<evidence type="ECO:0000256" key="10">
    <source>
        <dbReference type="SAM" id="SignalP"/>
    </source>
</evidence>
<dbReference type="PANTHER" id="PTHR38762">
    <property type="entry name" value="CRYPTIC OUTER MEMBRANE PORIN BGLH-RELATED"/>
    <property type="match status" value="1"/>
</dbReference>
<keyword evidence="8" id="KW-0472">Membrane</keyword>
<evidence type="ECO:0000256" key="3">
    <source>
        <dbReference type="ARBA" id="ARBA00022448"/>
    </source>
</evidence>
<evidence type="ECO:0000313" key="12">
    <source>
        <dbReference type="Proteomes" id="UP000002424"/>
    </source>
</evidence>
<dbReference type="GO" id="GO:0009279">
    <property type="term" value="C:cell outer membrane"/>
    <property type="evidence" value="ECO:0007669"/>
    <property type="project" value="UniProtKB-SubCell"/>
</dbReference>
<dbReference type="GO" id="GO:0015774">
    <property type="term" value="P:polysaccharide transport"/>
    <property type="evidence" value="ECO:0007669"/>
    <property type="project" value="TreeGrafter"/>
</dbReference>
<gene>
    <name evidence="11" type="ordered locus">Avin_09190</name>
</gene>
<keyword evidence="9" id="KW-0998">Cell outer membrane</keyword>
<dbReference type="InterPro" id="IPR003192">
    <property type="entry name" value="Porin_LamB"/>
</dbReference>
<evidence type="ECO:0000256" key="6">
    <source>
        <dbReference type="ARBA" id="ARBA00023065"/>
    </source>
</evidence>
<dbReference type="KEGG" id="avn:Avin_09190"/>
<dbReference type="GO" id="GO:0015288">
    <property type="term" value="F:porin activity"/>
    <property type="evidence" value="ECO:0007669"/>
    <property type="project" value="UniProtKB-KW"/>
</dbReference>
<dbReference type="Gene3D" id="2.40.170.10">
    <property type="entry name" value="Porin, LamB type"/>
    <property type="match status" value="1"/>
</dbReference>
<accession>C1DMX8</accession>
<feature type="signal peptide" evidence="10">
    <location>
        <begin position="1"/>
        <end position="29"/>
    </location>
</feature>
<keyword evidence="7" id="KW-0626">Porin</keyword>
<evidence type="ECO:0000256" key="4">
    <source>
        <dbReference type="ARBA" id="ARBA00022452"/>
    </source>
</evidence>
<organism evidence="11 12">
    <name type="scientific">Azotobacter vinelandii (strain DJ / ATCC BAA-1303)</name>
    <dbReference type="NCBI Taxonomy" id="322710"/>
    <lineage>
        <taxon>Bacteria</taxon>
        <taxon>Pseudomonadati</taxon>
        <taxon>Pseudomonadota</taxon>
        <taxon>Gammaproteobacteria</taxon>
        <taxon>Pseudomonadales</taxon>
        <taxon>Pseudomonadaceae</taxon>
        <taxon>Azotobacter</taxon>
    </lineage>
</organism>
<comment type="similarity">
    <text evidence="2">Belongs to the porin LamB (TC 1.B.3) family.</text>
</comment>
<evidence type="ECO:0000256" key="8">
    <source>
        <dbReference type="ARBA" id="ARBA00023136"/>
    </source>
</evidence>
<dbReference type="HOGENOM" id="CLU_032473_4_1_6"/>